<sequence>MTGEYQLINQMNKDLIVKAIADLEVINYESVSELLPELLASKQLKLDHSIYQPVNLATAEACGIGRFLIYDHQDEKNPFSIWVFAFAKLQKTSIHDHLYKGTVSVLQGPITEKFYQPTEGMKAKLVGCIDRPTFHTNRDDLNGFFVHQLKRRKGIEEGFSVTLHIYNMAAHVIGPDGGLTDRRNLSKIYTKDKPAKEKENTVEQTENSSLSMLNIF</sequence>
<dbReference type="InterPro" id="IPR014710">
    <property type="entry name" value="RmlC-like_jellyroll"/>
</dbReference>
<protein>
    <submittedName>
        <fullName evidence="1">Putative metal-dependent enzyme of the double-stranded beta helix superfamily protein</fullName>
    </submittedName>
</protein>
<name>A0A078KTY1_9GAMM</name>
<reference evidence="1 2" key="1">
    <citation type="submission" date="2014-06" db="EMBL/GenBank/DDBJ databases">
        <authorList>
            <person name="Urmite Genomes Urmite Genomes"/>
        </authorList>
    </citation>
    <scope>NUCLEOTIDE SEQUENCE [LARGE SCALE GENOMIC DNA]</scope>
</reference>
<dbReference type="AlphaFoldDB" id="A0A078KTY1"/>
<dbReference type="Gene3D" id="2.60.120.10">
    <property type="entry name" value="Jelly Rolls"/>
    <property type="match status" value="1"/>
</dbReference>
<dbReference type="Proteomes" id="UP000044071">
    <property type="component" value="Unassembled WGS sequence"/>
</dbReference>
<accession>A0A078KTY1</accession>
<evidence type="ECO:0000313" key="1">
    <source>
        <dbReference type="EMBL" id="CDZ76496.1"/>
    </source>
</evidence>
<dbReference type="STRING" id="1034943.BN59_00765"/>
<dbReference type="EMBL" id="CCSB01000001">
    <property type="protein sequence ID" value="CDZ76496.1"/>
    <property type="molecule type" value="Genomic_DNA"/>
</dbReference>
<dbReference type="eggNOG" id="ENOG5030NSF">
    <property type="taxonomic scope" value="Bacteria"/>
</dbReference>
<evidence type="ECO:0000313" key="2">
    <source>
        <dbReference type="Proteomes" id="UP000044071"/>
    </source>
</evidence>
<dbReference type="RefSeq" id="WP_043873021.1">
    <property type="nucleotide sequence ID" value="NZ_CCVW01000001.1"/>
</dbReference>
<dbReference type="SUPFAM" id="SSF51182">
    <property type="entry name" value="RmlC-like cupins"/>
    <property type="match status" value="1"/>
</dbReference>
<gene>
    <name evidence="1" type="ORF">BN59_00765</name>
</gene>
<organism evidence="1 2">
    <name type="scientific">Legionella massiliensis</name>
    <dbReference type="NCBI Taxonomy" id="1034943"/>
    <lineage>
        <taxon>Bacteria</taxon>
        <taxon>Pseudomonadati</taxon>
        <taxon>Pseudomonadota</taxon>
        <taxon>Gammaproteobacteria</taxon>
        <taxon>Legionellales</taxon>
        <taxon>Legionellaceae</taxon>
        <taxon>Legionella</taxon>
    </lineage>
</organism>
<dbReference type="InterPro" id="IPR011051">
    <property type="entry name" value="RmlC_Cupin_sf"/>
</dbReference>
<proteinExistence type="predicted"/>
<keyword evidence="2" id="KW-1185">Reference proteome</keyword>